<gene>
    <name evidence="1" type="ORF">DSO57_1016304</name>
</gene>
<accession>A0ACC2U3G6</accession>
<evidence type="ECO:0000313" key="2">
    <source>
        <dbReference type="Proteomes" id="UP001165960"/>
    </source>
</evidence>
<sequence length="88" mass="9732">MKSFLVIAFFLAVSALPRRAVKSDSYVHALPYPLTNSQQPAKKKYGTNTRYVGRHDLHRRHSGVTSGGLYGSSKGPTKRYAGTYTGEK</sequence>
<name>A0ACC2U3G6_9FUNG</name>
<comment type="caution">
    <text evidence="1">The sequence shown here is derived from an EMBL/GenBank/DDBJ whole genome shotgun (WGS) entry which is preliminary data.</text>
</comment>
<reference evidence="1" key="1">
    <citation type="submission" date="2022-04" db="EMBL/GenBank/DDBJ databases">
        <title>Genome of the entomopathogenic fungus Entomophthora muscae.</title>
        <authorList>
            <person name="Elya C."/>
            <person name="Lovett B.R."/>
            <person name="Lee E."/>
            <person name="Macias A.M."/>
            <person name="Hajek A.E."/>
            <person name="De Bivort B.L."/>
            <person name="Kasson M.T."/>
            <person name="De Fine Licht H.H."/>
            <person name="Stajich J.E."/>
        </authorList>
    </citation>
    <scope>NUCLEOTIDE SEQUENCE</scope>
    <source>
        <strain evidence="1">Berkeley</strain>
    </source>
</reference>
<organism evidence="1 2">
    <name type="scientific">Entomophthora muscae</name>
    <dbReference type="NCBI Taxonomy" id="34485"/>
    <lineage>
        <taxon>Eukaryota</taxon>
        <taxon>Fungi</taxon>
        <taxon>Fungi incertae sedis</taxon>
        <taxon>Zoopagomycota</taxon>
        <taxon>Entomophthoromycotina</taxon>
        <taxon>Entomophthoromycetes</taxon>
        <taxon>Entomophthorales</taxon>
        <taxon>Entomophthoraceae</taxon>
        <taxon>Entomophthora</taxon>
    </lineage>
</organism>
<protein>
    <submittedName>
        <fullName evidence="1">Uncharacterized protein</fullName>
    </submittedName>
</protein>
<keyword evidence="2" id="KW-1185">Reference proteome</keyword>
<dbReference type="Proteomes" id="UP001165960">
    <property type="component" value="Unassembled WGS sequence"/>
</dbReference>
<proteinExistence type="predicted"/>
<evidence type="ECO:0000313" key="1">
    <source>
        <dbReference type="EMBL" id="KAJ9081285.1"/>
    </source>
</evidence>
<dbReference type="EMBL" id="QTSX02001486">
    <property type="protein sequence ID" value="KAJ9081285.1"/>
    <property type="molecule type" value="Genomic_DNA"/>
</dbReference>